<evidence type="ECO:0000313" key="1">
    <source>
        <dbReference type="EMBL" id="JAD41316.1"/>
    </source>
</evidence>
<dbReference type="EMBL" id="GBRH01256579">
    <property type="protein sequence ID" value="JAD41316.1"/>
    <property type="molecule type" value="Transcribed_RNA"/>
</dbReference>
<proteinExistence type="predicted"/>
<reference evidence="1" key="2">
    <citation type="journal article" date="2015" name="Data Brief">
        <title>Shoot transcriptome of the giant reed, Arundo donax.</title>
        <authorList>
            <person name="Barrero R.A."/>
            <person name="Guerrero F.D."/>
            <person name="Moolhuijzen P."/>
            <person name="Goolsby J.A."/>
            <person name="Tidwell J."/>
            <person name="Bellgard S.E."/>
            <person name="Bellgard M.I."/>
        </authorList>
    </citation>
    <scope>NUCLEOTIDE SEQUENCE</scope>
    <source>
        <tissue evidence="1">Shoot tissue taken approximately 20 cm above the soil surface</tissue>
    </source>
</reference>
<organism evidence="1">
    <name type="scientific">Arundo donax</name>
    <name type="common">Giant reed</name>
    <name type="synonym">Donax arundinaceus</name>
    <dbReference type="NCBI Taxonomy" id="35708"/>
    <lineage>
        <taxon>Eukaryota</taxon>
        <taxon>Viridiplantae</taxon>
        <taxon>Streptophyta</taxon>
        <taxon>Embryophyta</taxon>
        <taxon>Tracheophyta</taxon>
        <taxon>Spermatophyta</taxon>
        <taxon>Magnoliopsida</taxon>
        <taxon>Liliopsida</taxon>
        <taxon>Poales</taxon>
        <taxon>Poaceae</taxon>
        <taxon>PACMAD clade</taxon>
        <taxon>Arundinoideae</taxon>
        <taxon>Arundineae</taxon>
        <taxon>Arundo</taxon>
    </lineage>
</organism>
<reference evidence="1" key="1">
    <citation type="submission" date="2014-09" db="EMBL/GenBank/DDBJ databases">
        <authorList>
            <person name="Magalhaes I.L.F."/>
            <person name="Oliveira U."/>
            <person name="Santos F.R."/>
            <person name="Vidigal T.H.D.A."/>
            <person name="Brescovit A.D."/>
            <person name="Santos A.J."/>
        </authorList>
    </citation>
    <scope>NUCLEOTIDE SEQUENCE</scope>
    <source>
        <tissue evidence="1">Shoot tissue taken approximately 20 cm above the soil surface</tissue>
    </source>
</reference>
<protein>
    <submittedName>
        <fullName evidence="1">Uncharacterized protein</fullName>
    </submittedName>
</protein>
<name>A0A0A8ZR97_ARUDO</name>
<accession>A0A0A8ZR97</accession>
<sequence length="13" mass="1587">MEICMDFPQKMIT</sequence>